<evidence type="ECO:0008006" key="3">
    <source>
        <dbReference type="Google" id="ProtNLM"/>
    </source>
</evidence>
<dbReference type="RefSeq" id="WP_005982178.1">
    <property type="nucleotide sequence ID" value="NZ_CABKNW010000005.1"/>
</dbReference>
<dbReference type="GeneID" id="78453193"/>
<dbReference type="Proteomes" id="UP000249008">
    <property type="component" value="Chromosome 1"/>
</dbReference>
<sequence>MSTLAYIYNKNLEVIGIPYILGEMEFKENPAKFYPSWNGSEMYYSFKKIEHPILDNGVLREKTRGELILLNNRLDLLRNGEYAKDGKIIYVEAPKDLLRPNWNRELNIWEEGMKKAELIEIRKNKILEYYKLEDEKRILEGSKFPIDEEIKAITERMAILEVDINNLQEKIKAL</sequence>
<proteinExistence type="predicted"/>
<evidence type="ECO:0000313" key="2">
    <source>
        <dbReference type="Proteomes" id="UP000249008"/>
    </source>
</evidence>
<protein>
    <recommendedName>
        <fullName evidence="3">Peptidase S74 domain-containing protein</fullName>
    </recommendedName>
</protein>
<gene>
    <name evidence="1" type="ORF">NCTC12112_01888</name>
</gene>
<evidence type="ECO:0000313" key="1">
    <source>
        <dbReference type="EMBL" id="SQJ04760.1"/>
    </source>
</evidence>
<name>A0AAX2JCN2_9FUSO</name>
<dbReference type="AlphaFoldDB" id="A0AAX2JCN2"/>
<accession>A0AAX2JCN2</accession>
<dbReference type="EMBL" id="LS483487">
    <property type="protein sequence ID" value="SQJ04760.1"/>
    <property type="molecule type" value="Genomic_DNA"/>
</dbReference>
<reference evidence="1 2" key="1">
    <citation type="submission" date="2018-06" db="EMBL/GenBank/DDBJ databases">
        <authorList>
            <consortium name="Pathogen Informatics"/>
            <person name="Doyle S."/>
        </authorList>
    </citation>
    <scope>NUCLEOTIDE SEQUENCE [LARGE SCALE GENOMIC DNA]</scope>
    <source>
        <strain evidence="1 2">NCTC12112</strain>
    </source>
</reference>
<dbReference type="KEGG" id="ful:C4N20_00110"/>
<organism evidence="1 2">
    <name type="scientific">Fusobacterium ulcerans</name>
    <dbReference type="NCBI Taxonomy" id="861"/>
    <lineage>
        <taxon>Bacteria</taxon>
        <taxon>Fusobacteriati</taxon>
        <taxon>Fusobacteriota</taxon>
        <taxon>Fusobacteriia</taxon>
        <taxon>Fusobacteriales</taxon>
        <taxon>Fusobacteriaceae</taxon>
        <taxon>Fusobacterium</taxon>
    </lineage>
</organism>